<sequence length="490" mass="57539">MLFNSLDFAIFFPIVFALYWLVARNLTLRNVLILVASYTFYGWWDWRFLFLIAVSTLVDFYVGKKMHKIENKKKRKQLLFVSLLVNLGFLVYFKYTNFFIESFVDSFRLFGKELEVSTLNIILPVGISFYTFQTLSYTIDIYRKQLKPTNDIIAFSAFVSFFPQLVAGPIERASHLLPQFYKTYTFNYKLVKSGLLLMAFGLFKKMVIADRAALYVNQVYNNVDDYGGVGYIYATVLFAFQIYCDFSGYSDIAIGLGRTMGFDLMKNFDSPYISKSLTEFWRRWHISLSTWFRDYLYIPLGGSKKGKYRTYANLFIVFVVSGLWHGAAMTFIIWGAIHGIILMIEKGTFTFRKRLFNKIGLDKNNFSNHLFFGFIIFTIVCFGWVFFRANSLSDSLQIVSGFFSDFNLGDMFKKETYLIGFKPNEFKVITIAILMLFAFEYFHKKHNSIKFLNNQSTLFRWSFYLSIVILIMLFGIYGDRNIQEFIYFQF</sequence>
<accession>A0ABP8D066</accession>
<dbReference type="InterPro" id="IPR051085">
    <property type="entry name" value="MB_O-acyltransferase"/>
</dbReference>
<feature type="transmembrane region" description="Helical" evidence="8">
    <location>
        <begin position="331"/>
        <end position="349"/>
    </location>
</feature>
<evidence type="ECO:0000256" key="1">
    <source>
        <dbReference type="ARBA" id="ARBA00004651"/>
    </source>
</evidence>
<dbReference type="EMBL" id="BAABCB010000028">
    <property type="protein sequence ID" value="GAA4245542.1"/>
    <property type="molecule type" value="Genomic_DNA"/>
</dbReference>
<keyword evidence="3 7" id="KW-1003">Cell membrane</keyword>
<dbReference type="InterPro" id="IPR004299">
    <property type="entry name" value="MBOAT_fam"/>
</dbReference>
<dbReference type="InterPro" id="IPR024194">
    <property type="entry name" value="Ac/AlaTfrase_AlgI/DltB"/>
</dbReference>
<feature type="transmembrane region" description="Helical" evidence="8">
    <location>
        <begin position="426"/>
        <end position="442"/>
    </location>
</feature>
<reference evidence="10" key="1">
    <citation type="journal article" date="2019" name="Int. J. Syst. Evol. Microbiol.">
        <title>The Global Catalogue of Microorganisms (GCM) 10K type strain sequencing project: providing services to taxonomists for standard genome sequencing and annotation.</title>
        <authorList>
            <consortium name="The Broad Institute Genomics Platform"/>
            <consortium name="The Broad Institute Genome Sequencing Center for Infectious Disease"/>
            <person name="Wu L."/>
            <person name="Ma J."/>
        </authorList>
    </citation>
    <scope>NUCLEOTIDE SEQUENCE [LARGE SCALE GENOMIC DNA]</scope>
    <source>
        <strain evidence="10">JCM 17633</strain>
    </source>
</reference>
<organism evidence="9 10">
    <name type="scientific">Winogradskyella damuponensis</name>
    <dbReference type="NCBI Taxonomy" id="943939"/>
    <lineage>
        <taxon>Bacteria</taxon>
        <taxon>Pseudomonadati</taxon>
        <taxon>Bacteroidota</taxon>
        <taxon>Flavobacteriia</taxon>
        <taxon>Flavobacteriales</taxon>
        <taxon>Flavobacteriaceae</taxon>
        <taxon>Winogradskyella</taxon>
    </lineage>
</organism>
<feature type="transmembrane region" description="Helical" evidence="8">
    <location>
        <begin position="186"/>
        <end position="203"/>
    </location>
</feature>
<dbReference type="Pfam" id="PF03062">
    <property type="entry name" value="MBOAT"/>
    <property type="match status" value="1"/>
</dbReference>
<feature type="transmembrane region" description="Helical" evidence="8">
    <location>
        <begin position="43"/>
        <end position="62"/>
    </location>
</feature>
<keyword evidence="10" id="KW-1185">Reference proteome</keyword>
<keyword evidence="7" id="KW-0012">Acyltransferase</keyword>
<protein>
    <submittedName>
        <fullName evidence="9">MBOAT family protein</fullName>
    </submittedName>
</protein>
<proteinExistence type="inferred from homology"/>
<comment type="similarity">
    <text evidence="2 7">Belongs to the membrane-bound acyltransferase family.</text>
</comment>
<keyword evidence="5 8" id="KW-1133">Transmembrane helix</keyword>
<comment type="subcellular location">
    <subcellularLocation>
        <location evidence="1">Cell membrane</location>
        <topology evidence="1">Multi-pass membrane protein</topology>
    </subcellularLocation>
</comment>
<gene>
    <name evidence="9" type="ORF">GCM10022292_28230</name>
</gene>
<evidence type="ECO:0000256" key="5">
    <source>
        <dbReference type="ARBA" id="ARBA00022989"/>
    </source>
</evidence>
<evidence type="ECO:0000256" key="4">
    <source>
        <dbReference type="ARBA" id="ARBA00022692"/>
    </source>
</evidence>
<comment type="caution">
    <text evidence="9">The sequence shown here is derived from an EMBL/GenBank/DDBJ whole genome shotgun (WGS) entry which is preliminary data.</text>
</comment>
<feature type="transmembrane region" description="Helical" evidence="8">
    <location>
        <begin position="116"/>
        <end position="137"/>
    </location>
</feature>
<feature type="transmembrane region" description="Helical" evidence="8">
    <location>
        <begin position="149"/>
        <end position="166"/>
    </location>
</feature>
<evidence type="ECO:0000256" key="3">
    <source>
        <dbReference type="ARBA" id="ARBA00022475"/>
    </source>
</evidence>
<keyword evidence="4 8" id="KW-0812">Transmembrane</keyword>
<evidence type="ECO:0000256" key="7">
    <source>
        <dbReference type="PIRNR" id="PIRNR016636"/>
    </source>
</evidence>
<feature type="transmembrane region" description="Helical" evidence="8">
    <location>
        <begin position="5"/>
        <end position="23"/>
    </location>
</feature>
<name>A0ABP8D066_9FLAO</name>
<evidence type="ECO:0000313" key="10">
    <source>
        <dbReference type="Proteomes" id="UP001501682"/>
    </source>
</evidence>
<dbReference type="PANTHER" id="PTHR13285:SF18">
    <property type="entry name" value="PROTEIN-CYSTEINE N-PALMITOYLTRANSFERASE RASP"/>
    <property type="match status" value="1"/>
</dbReference>
<dbReference type="RefSeq" id="WP_334468649.1">
    <property type="nucleotide sequence ID" value="NZ_BAABCB010000028.1"/>
</dbReference>
<dbReference type="PIRSF" id="PIRSF016636">
    <property type="entry name" value="AlgI_DltB"/>
    <property type="match status" value="1"/>
</dbReference>
<evidence type="ECO:0000256" key="8">
    <source>
        <dbReference type="SAM" id="Phobius"/>
    </source>
</evidence>
<keyword evidence="6 7" id="KW-0472">Membrane</keyword>
<dbReference type="PANTHER" id="PTHR13285">
    <property type="entry name" value="ACYLTRANSFERASE"/>
    <property type="match status" value="1"/>
</dbReference>
<feature type="transmembrane region" description="Helical" evidence="8">
    <location>
        <begin position="370"/>
        <end position="387"/>
    </location>
</feature>
<evidence type="ECO:0000313" key="9">
    <source>
        <dbReference type="EMBL" id="GAA4245542.1"/>
    </source>
</evidence>
<evidence type="ECO:0000256" key="2">
    <source>
        <dbReference type="ARBA" id="ARBA00010323"/>
    </source>
</evidence>
<feature type="transmembrane region" description="Helical" evidence="8">
    <location>
        <begin position="458"/>
        <end position="477"/>
    </location>
</feature>
<feature type="transmembrane region" description="Helical" evidence="8">
    <location>
        <begin position="78"/>
        <end position="96"/>
    </location>
</feature>
<dbReference type="PIRSF" id="PIRSF500217">
    <property type="entry name" value="AlgI"/>
    <property type="match status" value="1"/>
</dbReference>
<keyword evidence="7" id="KW-0808">Transferase</keyword>
<evidence type="ECO:0000256" key="6">
    <source>
        <dbReference type="ARBA" id="ARBA00023136"/>
    </source>
</evidence>
<dbReference type="InterPro" id="IPR028362">
    <property type="entry name" value="AlgI"/>
</dbReference>
<dbReference type="Proteomes" id="UP001501682">
    <property type="component" value="Unassembled WGS sequence"/>
</dbReference>